<organism evidence="1 2">
    <name type="scientific">Paralvinella palmiformis</name>
    <dbReference type="NCBI Taxonomy" id="53620"/>
    <lineage>
        <taxon>Eukaryota</taxon>
        <taxon>Metazoa</taxon>
        <taxon>Spiralia</taxon>
        <taxon>Lophotrochozoa</taxon>
        <taxon>Annelida</taxon>
        <taxon>Polychaeta</taxon>
        <taxon>Sedentaria</taxon>
        <taxon>Canalipalpata</taxon>
        <taxon>Terebellida</taxon>
        <taxon>Terebelliformia</taxon>
        <taxon>Alvinellidae</taxon>
        <taxon>Paralvinella</taxon>
    </lineage>
</organism>
<evidence type="ECO:0000313" key="1">
    <source>
        <dbReference type="EMBL" id="KAK2153008.1"/>
    </source>
</evidence>
<sequence length="120" mass="13780">YISACILEEYFKPVDSIIWFLAALVKQESTYREQAVKQQYTEVYISGSNHCQYNCIEIDQLLYLSSITHCNVMTHSPTIYSFVLSPFGTTSRWVQKATNSQTMRQTLGDRGHHSICKAIC</sequence>
<accession>A0AAD9N2G3</accession>
<name>A0AAD9N2G3_9ANNE</name>
<comment type="caution">
    <text evidence="1">The sequence shown here is derived from an EMBL/GenBank/DDBJ whole genome shotgun (WGS) entry which is preliminary data.</text>
</comment>
<dbReference type="EMBL" id="JAODUP010000311">
    <property type="protein sequence ID" value="KAK2153008.1"/>
    <property type="molecule type" value="Genomic_DNA"/>
</dbReference>
<keyword evidence="2" id="KW-1185">Reference proteome</keyword>
<dbReference type="AlphaFoldDB" id="A0AAD9N2G3"/>
<proteinExistence type="predicted"/>
<evidence type="ECO:0000313" key="2">
    <source>
        <dbReference type="Proteomes" id="UP001208570"/>
    </source>
</evidence>
<feature type="non-terminal residue" evidence="1">
    <location>
        <position position="120"/>
    </location>
</feature>
<protein>
    <submittedName>
        <fullName evidence="1">Uncharacterized protein</fullName>
    </submittedName>
</protein>
<dbReference type="Proteomes" id="UP001208570">
    <property type="component" value="Unassembled WGS sequence"/>
</dbReference>
<reference evidence="1" key="1">
    <citation type="journal article" date="2023" name="Mol. Biol. Evol.">
        <title>Third-Generation Sequencing Reveals the Adaptive Role of the Epigenome in Three Deep-Sea Polychaetes.</title>
        <authorList>
            <person name="Perez M."/>
            <person name="Aroh O."/>
            <person name="Sun Y."/>
            <person name="Lan Y."/>
            <person name="Juniper S.K."/>
            <person name="Young C.R."/>
            <person name="Angers B."/>
            <person name="Qian P.Y."/>
        </authorList>
    </citation>
    <scope>NUCLEOTIDE SEQUENCE</scope>
    <source>
        <strain evidence="1">P08H-3</strain>
    </source>
</reference>
<gene>
    <name evidence="1" type="ORF">LSH36_311g03036</name>
</gene>